<evidence type="ECO:0000256" key="8">
    <source>
        <dbReference type="ARBA" id="ARBA00023004"/>
    </source>
</evidence>
<reference evidence="20 21" key="1">
    <citation type="submission" date="2017-12" db="EMBL/GenBank/DDBJ databases">
        <title>The genome sequence of Caulobacter flavus CGMCC1 15093.</title>
        <authorList>
            <person name="Gao J."/>
            <person name="Mao X."/>
            <person name="Sun J."/>
        </authorList>
    </citation>
    <scope>NUCLEOTIDE SEQUENCE [LARGE SCALE GENOMIC DNA]</scope>
    <source>
        <strain evidence="20 21">CGMCC1 15093</strain>
    </source>
</reference>
<evidence type="ECO:0000256" key="13">
    <source>
        <dbReference type="ARBA" id="ARBA00023237"/>
    </source>
</evidence>
<keyword evidence="10 15" id="KW-0798">TonB box</keyword>
<dbReference type="CDD" id="cd01347">
    <property type="entry name" value="ligand_gated_channel"/>
    <property type="match status" value="1"/>
</dbReference>
<keyword evidence="12 20" id="KW-0675">Receptor</keyword>
<sequence>MVIRSKTARGANANAGAWRGLAVTVAAAAALQGLGATAAWADDADTDSNTVERVEVTGLKARRAAAGTKTETALIETPQSITVIDGDELSRRNVQSINQALGFVAGVSPNQRGGMVTRYDQLVVRGFAPGVFLDGMRLIAGPYSTPQIDFNRIDHIDIVKGPASVLYGNSTPGGLVNLASKLPEEGSFGRVEGQLGNFDTRRAAVDVNAPLDGQGKWLGRLLAGWQKGDGMTDHTFSERYHVSPMVTFEPTADTSLTLVAAYQRSPSGGGYSGVPAYGSVLPNPLGKLPREINTGDPGYERYDHKAGSVAAFFRHDFNERLTFRSNARFQNNKLSYRQLYVGGFATTGVGAARNTDYSTIIRGGGGADEDFDTLTLDNQISARFETGAVRHQVLAGFDYQKITGENFQQFNTGQTSNPLTSIPNLSLFAPTYGGTLPSFDLTVLSSAYVNTYSRREQKGLYAQDQMTIGRLQLIASGRYDWYEQVTDNKKNNTSSTLEQNAFTMRLGGLYDLGAGLAPYVSYSESFEPQAGTTWQGDAFVPVTGRQLEGGLKYQPKGTSALFTLSAYQLERRKVPVADPQAGSNGIPATSQIQIGEVRVRGVELEGRGEISRGLNVVGALSYTDAIITQGAPAVAATATNSGTPTTTGTRQLGVPKWGASTFVSYDLGRAGRASGPAAGLRLGGGLRYVGGSDGTTTYAVINNVTTFQRFHTDGFILVDALVGYDLGAASAELKGWEAALNAANLFDKRHVSACPFNNSCYFGAARTVTATLRYSW</sequence>
<evidence type="ECO:0000256" key="4">
    <source>
        <dbReference type="ARBA" id="ARBA00022452"/>
    </source>
</evidence>
<dbReference type="EMBL" id="PJRQ01000048">
    <property type="protein sequence ID" value="PLR06943.1"/>
    <property type="molecule type" value="Genomic_DNA"/>
</dbReference>
<feature type="signal peptide" evidence="16">
    <location>
        <begin position="1"/>
        <end position="41"/>
    </location>
</feature>
<evidence type="ECO:0000256" key="15">
    <source>
        <dbReference type="RuleBase" id="RU003357"/>
    </source>
</evidence>
<dbReference type="Proteomes" id="UP000281192">
    <property type="component" value="Chromosome"/>
</dbReference>
<evidence type="ECO:0000256" key="1">
    <source>
        <dbReference type="ARBA" id="ARBA00004571"/>
    </source>
</evidence>
<evidence type="ECO:0000256" key="5">
    <source>
        <dbReference type="ARBA" id="ARBA00022496"/>
    </source>
</evidence>
<evidence type="ECO:0000313" key="22">
    <source>
        <dbReference type="Proteomes" id="UP000281192"/>
    </source>
</evidence>
<keyword evidence="4 14" id="KW-1134">Transmembrane beta strand</keyword>
<dbReference type="InterPro" id="IPR010105">
    <property type="entry name" value="TonB_sidphr_rcpt"/>
</dbReference>
<dbReference type="InterPro" id="IPR012910">
    <property type="entry name" value="Plug_dom"/>
</dbReference>
<accession>A0A2N5CM15</accession>
<dbReference type="SUPFAM" id="SSF56935">
    <property type="entry name" value="Porins"/>
    <property type="match status" value="1"/>
</dbReference>
<dbReference type="OrthoDB" id="9760333at2"/>
<dbReference type="PANTHER" id="PTHR32552">
    <property type="entry name" value="FERRICHROME IRON RECEPTOR-RELATED"/>
    <property type="match status" value="1"/>
</dbReference>
<dbReference type="EMBL" id="CP026100">
    <property type="protein sequence ID" value="AYV48132.1"/>
    <property type="molecule type" value="Genomic_DNA"/>
</dbReference>
<evidence type="ECO:0000256" key="12">
    <source>
        <dbReference type="ARBA" id="ARBA00023170"/>
    </source>
</evidence>
<evidence type="ECO:0000259" key="18">
    <source>
        <dbReference type="Pfam" id="PF07715"/>
    </source>
</evidence>
<dbReference type="Pfam" id="PF00593">
    <property type="entry name" value="TonB_dep_Rec_b-barrel"/>
    <property type="match status" value="1"/>
</dbReference>
<gene>
    <name evidence="19" type="ORF">C1707_18730</name>
    <name evidence="20" type="ORF">CFHF_23820</name>
</gene>
<dbReference type="GO" id="GO:0015344">
    <property type="term" value="F:siderophore uptake transmembrane transporter activity"/>
    <property type="evidence" value="ECO:0007669"/>
    <property type="project" value="TreeGrafter"/>
</dbReference>
<dbReference type="PROSITE" id="PS52016">
    <property type="entry name" value="TONB_DEPENDENT_REC_3"/>
    <property type="match status" value="1"/>
</dbReference>
<feature type="domain" description="TonB-dependent receptor-like beta-barrel" evidence="17">
    <location>
        <begin position="251"/>
        <end position="745"/>
    </location>
</feature>
<dbReference type="NCBIfam" id="TIGR01783">
    <property type="entry name" value="TonB-siderophor"/>
    <property type="match status" value="1"/>
</dbReference>
<keyword evidence="6 14" id="KW-0812">Transmembrane</keyword>
<dbReference type="PANTHER" id="PTHR32552:SF68">
    <property type="entry name" value="FERRICHROME OUTER MEMBRANE TRANSPORTER_PHAGE RECEPTOR"/>
    <property type="match status" value="1"/>
</dbReference>
<evidence type="ECO:0000313" key="20">
    <source>
        <dbReference type="EMBL" id="PLR06943.1"/>
    </source>
</evidence>
<evidence type="ECO:0000256" key="6">
    <source>
        <dbReference type="ARBA" id="ARBA00022692"/>
    </source>
</evidence>
<name>A0A2N5CM15_9CAUL</name>
<dbReference type="GO" id="GO:0009279">
    <property type="term" value="C:cell outer membrane"/>
    <property type="evidence" value="ECO:0007669"/>
    <property type="project" value="UniProtKB-SubCell"/>
</dbReference>
<dbReference type="InterPro" id="IPR037066">
    <property type="entry name" value="Plug_dom_sf"/>
</dbReference>
<dbReference type="InterPro" id="IPR039426">
    <property type="entry name" value="TonB-dep_rcpt-like"/>
</dbReference>
<dbReference type="InterPro" id="IPR000531">
    <property type="entry name" value="Beta-barrel_TonB"/>
</dbReference>
<feature type="domain" description="TonB-dependent receptor plug" evidence="18">
    <location>
        <begin position="75"/>
        <end position="174"/>
    </location>
</feature>
<keyword evidence="7 16" id="KW-0732">Signal</keyword>
<keyword evidence="8" id="KW-0408">Iron</keyword>
<dbReference type="InterPro" id="IPR036942">
    <property type="entry name" value="Beta-barrel_TonB_sf"/>
</dbReference>
<organism evidence="20 21">
    <name type="scientific">Caulobacter flavus</name>
    <dbReference type="NCBI Taxonomy" id="1679497"/>
    <lineage>
        <taxon>Bacteria</taxon>
        <taxon>Pseudomonadati</taxon>
        <taxon>Pseudomonadota</taxon>
        <taxon>Alphaproteobacteria</taxon>
        <taxon>Caulobacterales</taxon>
        <taxon>Caulobacteraceae</taxon>
        <taxon>Caulobacter</taxon>
    </lineage>
</organism>
<evidence type="ECO:0000256" key="14">
    <source>
        <dbReference type="PROSITE-ProRule" id="PRU01360"/>
    </source>
</evidence>
<evidence type="ECO:0000259" key="17">
    <source>
        <dbReference type="Pfam" id="PF00593"/>
    </source>
</evidence>
<evidence type="ECO:0000256" key="2">
    <source>
        <dbReference type="ARBA" id="ARBA00009810"/>
    </source>
</evidence>
<evidence type="ECO:0000313" key="21">
    <source>
        <dbReference type="Proteomes" id="UP000234483"/>
    </source>
</evidence>
<comment type="similarity">
    <text evidence="2 14 15">Belongs to the TonB-dependent receptor family.</text>
</comment>
<feature type="chain" id="PRO_5044577634" evidence="16">
    <location>
        <begin position="42"/>
        <end position="776"/>
    </location>
</feature>
<comment type="subcellular location">
    <subcellularLocation>
        <location evidence="1 14">Cell outer membrane</location>
        <topology evidence="1 14">Multi-pass membrane protein</topology>
    </subcellularLocation>
</comment>
<dbReference type="Gene3D" id="2.170.130.10">
    <property type="entry name" value="TonB-dependent receptor, plug domain"/>
    <property type="match status" value="1"/>
</dbReference>
<evidence type="ECO:0000256" key="9">
    <source>
        <dbReference type="ARBA" id="ARBA00023065"/>
    </source>
</evidence>
<dbReference type="GO" id="GO:0015891">
    <property type="term" value="P:siderophore transport"/>
    <property type="evidence" value="ECO:0007669"/>
    <property type="project" value="InterPro"/>
</dbReference>
<keyword evidence="22" id="KW-1185">Reference proteome</keyword>
<reference evidence="19 22" key="2">
    <citation type="submission" date="2018-01" db="EMBL/GenBank/DDBJ databases">
        <title>Complete genome sequence of Caulobacter flavus RHGG3.</title>
        <authorList>
            <person name="Yang E."/>
        </authorList>
    </citation>
    <scope>NUCLEOTIDE SEQUENCE [LARGE SCALE GENOMIC DNA]</scope>
    <source>
        <strain evidence="19 22">RHGG3</strain>
    </source>
</reference>
<keyword evidence="9" id="KW-0406">Ion transport</keyword>
<evidence type="ECO:0000256" key="7">
    <source>
        <dbReference type="ARBA" id="ARBA00022729"/>
    </source>
</evidence>
<protein>
    <submittedName>
        <fullName evidence="20">TonB-dependent siderophore receptor</fullName>
    </submittedName>
</protein>
<keyword evidence="3 14" id="KW-0813">Transport</keyword>
<keyword evidence="11 14" id="KW-0472">Membrane</keyword>
<dbReference type="GO" id="GO:0038023">
    <property type="term" value="F:signaling receptor activity"/>
    <property type="evidence" value="ECO:0007669"/>
    <property type="project" value="InterPro"/>
</dbReference>
<proteinExistence type="inferred from homology"/>
<evidence type="ECO:0000256" key="16">
    <source>
        <dbReference type="SAM" id="SignalP"/>
    </source>
</evidence>
<evidence type="ECO:0000256" key="11">
    <source>
        <dbReference type="ARBA" id="ARBA00023136"/>
    </source>
</evidence>
<dbReference type="Pfam" id="PF07715">
    <property type="entry name" value="Plug"/>
    <property type="match status" value="1"/>
</dbReference>
<dbReference type="AlphaFoldDB" id="A0A2N5CM15"/>
<evidence type="ECO:0000313" key="19">
    <source>
        <dbReference type="EMBL" id="AYV48132.1"/>
    </source>
</evidence>
<keyword evidence="13 14" id="KW-0998">Cell outer membrane</keyword>
<dbReference type="KEGG" id="cfh:C1707_18730"/>
<dbReference type="Proteomes" id="UP000234483">
    <property type="component" value="Unassembled WGS sequence"/>
</dbReference>
<dbReference type="Gene3D" id="2.40.170.20">
    <property type="entry name" value="TonB-dependent receptor, beta-barrel domain"/>
    <property type="match status" value="1"/>
</dbReference>
<evidence type="ECO:0000256" key="3">
    <source>
        <dbReference type="ARBA" id="ARBA00022448"/>
    </source>
</evidence>
<evidence type="ECO:0000256" key="10">
    <source>
        <dbReference type="ARBA" id="ARBA00023077"/>
    </source>
</evidence>
<keyword evidence="5" id="KW-0410">Iron transport</keyword>